<dbReference type="InterPro" id="IPR020867">
    <property type="entry name" value="THF_DH/CycHdrlase_CS"/>
</dbReference>
<dbReference type="CDD" id="cd00477">
    <property type="entry name" value="FTHFS"/>
    <property type="match status" value="1"/>
</dbReference>
<evidence type="ECO:0000256" key="16">
    <source>
        <dbReference type="ARBA" id="ARBA00022857"/>
    </source>
</evidence>
<reference evidence="23" key="1">
    <citation type="submission" date="2014-04" db="EMBL/GenBank/DDBJ databases">
        <title>Evolutionary Origins and Diversification of the Mycorrhizal Mutualists.</title>
        <authorList>
            <consortium name="DOE Joint Genome Institute"/>
            <consortium name="Mycorrhizal Genomics Consortium"/>
            <person name="Kohler A."/>
            <person name="Kuo A."/>
            <person name="Nagy L.G."/>
            <person name="Floudas D."/>
            <person name="Copeland A."/>
            <person name="Barry K.W."/>
            <person name="Cichocki N."/>
            <person name="Veneault-Fourrey C."/>
            <person name="LaButti K."/>
            <person name="Lindquist E.A."/>
            <person name="Lipzen A."/>
            <person name="Lundell T."/>
            <person name="Morin E."/>
            <person name="Murat C."/>
            <person name="Riley R."/>
            <person name="Ohm R."/>
            <person name="Sun H."/>
            <person name="Tunlid A."/>
            <person name="Henrissat B."/>
            <person name="Grigoriev I.V."/>
            <person name="Hibbett D.S."/>
            <person name="Martin F."/>
        </authorList>
    </citation>
    <scope>NUCLEOTIDE SEQUENCE [LARGE SCALE GENOMIC DNA]</scope>
    <source>
        <strain evidence="23">FD-334 SS-4</strain>
    </source>
</reference>
<evidence type="ECO:0000256" key="8">
    <source>
        <dbReference type="ARBA" id="ARBA00012859"/>
    </source>
</evidence>
<comment type="similarity">
    <text evidence="3">In the N-terminal section; belongs to the tetrahydrofolate dehydrogenase/cyclohydrolase family.</text>
</comment>
<dbReference type="PANTHER" id="PTHR48099:SF5">
    <property type="entry name" value="C-1-TETRAHYDROFOLATE SYNTHASE, CYTOPLASMIC"/>
    <property type="match status" value="1"/>
</dbReference>
<dbReference type="Gene3D" id="3.40.50.10860">
    <property type="entry name" value="Leucine Dehydrogenase, chain A, domain 1"/>
    <property type="match status" value="1"/>
</dbReference>
<feature type="domain" description="Tetrahydrofolate dehydrogenase/cyclohydrolase catalytic" evidence="20">
    <location>
        <begin position="11"/>
        <end position="130"/>
    </location>
</feature>
<dbReference type="GO" id="GO:0005829">
    <property type="term" value="C:cytosol"/>
    <property type="evidence" value="ECO:0007669"/>
    <property type="project" value="UniProtKB-ARBA"/>
</dbReference>
<evidence type="ECO:0000256" key="11">
    <source>
        <dbReference type="ARBA" id="ARBA00022563"/>
    </source>
</evidence>
<name>A0A0D2Q6G1_HYPSF</name>
<evidence type="ECO:0000256" key="10">
    <source>
        <dbReference type="ARBA" id="ARBA00022490"/>
    </source>
</evidence>
<dbReference type="InterPro" id="IPR036291">
    <property type="entry name" value="NAD(P)-bd_dom_sf"/>
</dbReference>
<evidence type="ECO:0000256" key="6">
    <source>
        <dbReference type="ARBA" id="ARBA00012295"/>
    </source>
</evidence>
<dbReference type="GO" id="GO:0009257">
    <property type="term" value="P:10-formyltetrahydrofolate biosynthetic process"/>
    <property type="evidence" value="ECO:0007669"/>
    <property type="project" value="UniProtKB-ARBA"/>
</dbReference>
<evidence type="ECO:0000256" key="12">
    <source>
        <dbReference type="ARBA" id="ARBA00022598"/>
    </source>
</evidence>
<comment type="subcellular location">
    <subcellularLocation>
        <location evidence="1">Cytoplasm</location>
    </subcellularLocation>
</comment>
<evidence type="ECO:0000256" key="7">
    <source>
        <dbReference type="ARBA" id="ARBA00012776"/>
    </source>
</evidence>
<evidence type="ECO:0000313" key="22">
    <source>
        <dbReference type="EMBL" id="KJA27210.1"/>
    </source>
</evidence>
<evidence type="ECO:0000256" key="19">
    <source>
        <dbReference type="ARBA" id="ARBA00049033"/>
    </source>
</evidence>
<keyword evidence="16" id="KW-0521">NADP</keyword>
<evidence type="ECO:0000256" key="9">
    <source>
        <dbReference type="ARBA" id="ARBA00017592"/>
    </source>
</evidence>
<keyword evidence="14" id="KW-0378">Hydrolase</keyword>
<proteinExistence type="inferred from homology"/>
<dbReference type="STRING" id="945553.A0A0D2Q6G1"/>
<feature type="domain" description="Tetrahydrofolate dehydrogenase/cyclohydrolase NAD(P)-binding" evidence="21">
    <location>
        <begin position="151"/>
        <end position="299"/>
    </location>
</feature>
<dbReference type="Gene3D" id="3.10.410.10">
    <property type="entry name" value="Formyltetrahydrofolate synthetase, domain 3"/>
    <property type="match status" value="1"/>
</dbReference>
<dbReference type="OrthoDB" id="5126881at2759"/>
<keyword evidence="23" id="KW-1185">Reference proteome</keyword>
<organism evidence="22 23">
    <name type="scientific">Hypholoma sublateritium (strain FD-334 SS-4)</name>
    <dbReference type="NCBI Taxonomy" id="945553"/>
    <lineage>
        <taxon>Eukaryota</taxon>
        <taxon>Fungi</taxon>
        <taxon>Dikarya</taxon>
        <taxon>Basidiomycota</taxon>
        <taxon>Agaricomycotina</taxon>
        <taxon>Agaricomycetes</taxon>
        <taxon>Agaricomycetidae</taxon>
        <taxon>Agaricales</taxon>
        <taxon>Agaricineae</taxon>
        <taxon>Strophariaceae</taxon>
        <taxon>Hypholoma</taxon>
    </lineage>
</organism>
<sequence>MASDASQAKLIDGTTLAASIREDVAQRIKSKQTASPRFQPQLAIVQVGERPDSTTYVRMKAKAAEQVGVKFRHVAVPVESSAEQIVKIVEDLNADDNVNGILVQLPLGDHITSAGERLVTEAVSPRKDVDGFHAYNIGHLSSRASDPLFAPCTPAAVMRLLKSTNTPISGANAVVLGRSDIVGSPVASLLRNADATVTQCHSRTKNIPDILKNADIVVAAIGKAEFVQGAWLKPGAVVIDVGINYVPDATKKSGQRLVGDVQFSAALNVASYITPVPGGVGPMTVAMLMENTYLAATRQWDESKNLKIKPLALNILDKVPSDIEISEAQIPKPIADVAHEIGIQANELENYGKYKAKVDLGILDRLAHRKDGKYIVVSGITPTPLGEGKSTTTIGLAQALGAELGRPSFACVRQPSQGPTFGIKGGAAGGGYSQVIPMDEFNLHLTGDIHAVTAANNLLAAALDARIYHEATQSDKALYSRLVPSKKGKREFAPLMFKRLKKLGIDKTDPNSLTPEEITRFARLDVDVETITWNRVLDTNDRYLRKITIGQNPTEGGLERVTGFDIAVASECMAILALTTGLQDMTERLGAMVVATSKQGEPVTADDIGVSGALAVLLKDAIKPNLMQTLQGTPVFVHAGPFANIAHGNSSIIADRVALKLAGTEEGDSSDRVGYVLTEGGFGADMGMEKFCNIKCRVSGLKPDATIIVATTRALKMHGGGPDVTPGKPLHDTYTKEDLVTLKEGCKNLKKHIENSRKFGVKVIVAINQFASDTEAELALVRDEALSAGADGAVVSNHWAKGGVGARDLAEAVIAICEGESDFKFLYDVKLPISEKIEIIGKEIYGADGIELSDLARQQIETYTRQGYNNLPICMAKTQYSFSHDPKLKNVPTGFTLPIRAVRLSAGAGFLYPILGEMQTMPGLGTRPGFWEVGLDKDTGRVVGLF</sequence>
<dbReference type="PRINTS" id="PR00085">
    <property type="entry name" value="THFDHDRGNASE"/>
</dbReference>
<dbReference type="AlphaFoldDB" id="A0A0D2Q6G1"/>
<dbReference type="Pfam" id="PF02882">
    <property type="entry name" value="THF_DHG_CYH_C"/>
    <property type="match status" value="1"/>
</dbReference>
<dbReference type="EMBL" id="KN817525">
    <property type="protein sequence ID" value="KJA27210.1"/>
    <property type="molecule type" value="Genomic_DNA"/>
</dbReference>
<dbReference type="InterPro" id="IPR000559">
    <property type="entry name" value="Formate_THF_ligase"/>
</dbReference>
<comment type="similarity">
    <text evidence="4">In the C-terminal section; belongs to the formate--tetrahydrofolate ligase family.</text>
</comment>
<dbReference type="SUPFAM" id="SSF53223">
    <property type="entry name" value="Aminoacid dehydrogenase-like, N-terminal domain"/>
    <property type="match status" value="1"/>
</dbReference>
<dbReference type="SUPFAM" id="SSF52540">
    <property type="entry name" value="P-loop containing nucleoside triphosphate hydrolases"/>
    <property type="match status" value="1"/>
</dbReference>
<dbReference type="InterPro" id="IPR020628">
    <property type="entry name" value="Formate_THF_ligase_CS"/>
</dbReference>
<accession>A0A0D2Q6G1</accession>
<dbReference type="InterPro" id="IPR020631">
    <property type="entry name" value="THF_DH/CycHdrlase_NAD-bd_dom"/>
</dbReference>
<comment type="catalytic activity">
    <reaction evidence="19">
        <text>(6S)-5,6,7,8-tetrahydrofolate + formate + ATP = (6R)-10-formyltetrahydrofolate + ADP + phosphate</text>
        <dbReference type="Rhea" id="RHEA:20221"/>
        <dbReference type="ChEBI" id="CHEBI:15740"/>
        <dbReference type="ChEBI" id="CHEBI:30616"/>
        <dbReference type="ChEBI" id="CHEBI:43474"/>
        <dbReference type="ChEBI" id="CHEBI:57453"/>
        <dbReference type="ChEBI" id="CHEBI:195366"/>
        <dbReference type="ChEBI" id="CHEBI:456216"/>
        <dbReference type="EC" id="6.3.4.3"/>
    </reaction>
</comment>
<dbReference type="Pfam" id="PF01268">
    <property type="entry name" value="FTHFS"/>
    <property type="match status" value="1"/>
</dbReference>
<evidence type="ECO:0000256" key="17">
    <source>
        <dbReference type="ARBA" id="ARBA00023002"/>
    </source>
</evidence>
<evidence type="ECO:0000256" key="4">
    <source>
        <dbReference type="ARBA" id="ARBA00006985"/>
    </source>
</evidence>
<dbReference type="FunFam" id="1.10.8.770:FF:000001">
    <property type="entry name" value="Methylenetetrahydrofolate dehydrogenase (NADP+ dependent) 1 like"/>
    <property type="match status" value="1"/>
</dbReference>
<dbReference type="GO" id="GO:0006555">
    <property type="term" value="P:methionine metabolic process"/>
    <property type="evidence" value="ECO:0007669"/>
    <property type="project" value="UniProtKB-ARBA"/>
</dbReference>
<evidence type="ECO:0000256" key="2">
    <source>
        <dbReference type="ARBA" id="ARBA00004777"/>
    </source>
</evidence>
<evidence type="ECO:0000259" key="21">
    <source>
        <dbReference type="Pfam" id="PF02882"/>
    </source>
</evidence>
<dbReference type="PANTHER" id="PTHR48099">
    <property type="entry name" value="C-1-TETRAHYDROFOLATE SYNTHASE, CYTOPLASMIC-RELATED"/>
    <property type="match status" value="1"/>
</dbReference>
<dbReference type="PROSITE" id="PS00721">
    <property type="entry name" value="FTHFS_1"/>
    <property type="match status" value="1"/>
</dbReference>
<keyword evidence="13" id="KW-0547">Nucleotide-binding</keyword>
<dbReference type="GO" id="GO:0046655">
    <property type="term" value="P:folic acid metabolic process"/>
    <property type="evidence" value="ECO:0007669"/>
    <property type="project" value="UniProtKB-ARBA"/>
</dbReference>
<evidence type="ECO:0000256" key="15">
    <source>
        <dbReference type="ARBA" id="ARBA00022840"/>
    </source>
</evidence>
<dbReference type="Pfam" id="PF00763">
    <property type="entry name" value="THF_DHG_CYH"/>
    <property type="match status" value="1"/>
</dbReference>
<gene>
    <name evidence="22" type="ORF">HYPSUDRAFT_52185</name>
</gene>
<dbReference type="Gene3D" id="3.40.50.720">
    <property type="entry name" value="NAD(P)-binding Rossmann-like Domain"/>
    <property type="match status" value="1"/>
</dbReference>
<dbReference type="GO" id="GO:0004477">
    <property type="term" value="F:methenyltetrahydrofolate cyclohydrolase activity"/>
    <property type="evidence" value="ECO:0007669"/>
    <property type="project" value="UniProtKB-EC"/>
</dbReference>
<dbReference type="FunFam" id="3.40.50.300:FF:000245">
    <property type="entry name" value="C-1-tetrahydrofolate synthase, cytoplasmic"/>
    <property type="match status" value="1"/>
</dbReference>
<dbReference type="GO" id="GO:0006164">
    <property type="term" value="P:purine nucleotide biosynthetic process"/>
    <property type="evidence" value="ECO:0007669"/>
    <property type="project" value="UniProtKB-ARBA"/>
</dbReference>
<dbReference type="EC" id="3.5.4.9" evidence="7"/>
<dbReference type="HAMAP" id="MF_01576">
    <property type="entry name" value="THF_DHG_CYH"/>
    <property type="match status" value="1"/>
</dbReference>
<dbReference type="FunFam" id="3.10.410.10:FF:000001">
    <property type="entry name" value="Putative formate--tetrahydrofolate ligase"/>
    <property type="match status" value="1"/>
</dbReference>
<evidence type="ECO:0000256" key="18">
    <source>
        <dbReference type="ARBA" id="ARBA00023268"/>
    </source>
</evidence>
<dbReference type="InterPro" id="IPR027417">
    <property type="entry name" value="P-loop_NTPase"/>
</dbReference>
<evidence type="ECO:0000256" key="1">
    <source>
        <dbReference type="ARBA" id="ARBA00004496"/>
    </source>
</evidence>
<keyword evidence="11" id="KW-0554">One-carbon metabolism</keyword>
<dbReference type="GO" id="GO:0004488">
    <property type="term" value="F:methylenetetrahydrofolate dehydrogenase (NADP+) activity"/>
    <property type="evidence" value="ECO:0007669"/>
    <property type="project" value="UniProtKB-EC"/>
</dbReference>
<evidence type="ECO:0000256" key="5">
    <source>
        <dbReference type="ARBA" id="ARBA00011738"/>
    </source>
</evidence>
<dbReference type="InterPro" id="IPR000672">
    <property type="entry name" value="THF_DH/CycHdrlase"/>
</dbReference>
<dbReference type="InterPro" id="IPR046346">
    <property type="entry name" value="Aminoacid_DH-like_N_sf"/>
</dbReference>
<dbReference type="UniPathway" id="UPA00193"/>
<evidence type="ECO:0000313" key="23">
    <source>
        <dbReference type="Proteomes" id="UP000054270"/>
    </source>
</evidence>
<keyword evidence="17" id="KW-0560">Oxidoreductase</keyword>
<comment type="subunit">
    <text evidence="5">Homodimer.</text>
</comment>
<dbReference type="GO" id="GO:0005524">
    <property type="term" value="F:ATP binding"/>
    <property type="evidence" value="ECO:0007669"/>
    <property type="project" value="UniProtKB-KW"/>
</dbReference>
<dbReference type="Gene3D" id="1.10.8.770">
    <property type="match status" value="1"/>
</dbReference>
<dbReference type="EC" id="1.5.1.5" evidence="8"/>
<dbReference type="PROSITE" id="PS00767">
    <property type="entry name" value="THF_DHG_CYH_2"/>
    <property type="match status" value="1"/>
</dbReference>
<keyword evidence="10" id="KW-0963">Cytoplasm</keyword>
<dbReference type="EC" id="6.3.4.3" evidence="6"/>
<dbReference type="CDD" id="cd01080">
    <property type="entry name" value="NAD_bind_m-THF_DH_Cyclohyd"/>
    <property type="match status" value="1"/>
</dbReference>
<dbReference type="GO" id="GO:0004329">
    <property type="term" value="F:formate-tetrahydrofolate ligase activity"/>
    <property type="evidence" value="ECO:0007669"/>
    <property type="project" value="UniProtKB-EC"/>
</dbReference>
<dbReference type="GO" id="GO:0035999">
    <property type="term" value="P:tetrahydrofolate interconversion"/>
    <property type="evidence" value="ECO:0007669"/>
    <property type="project" value="UniProtKB-UniPathway"/>
</dbReference>
<protein>
    <recommendedName>
        <fullName evidence="9">C-1-tetrahydrofolate synthase, cytoplasmic</fullName>
        <ecNumber evidence="8">1.5.1.5</ecNumber>
        <ecNumber evidence="7">3.5.4.9</ecNumber>
        <ecNumber evidence="6">6.3.4.3</ecNumber>
    </recommendedName>
</protein>
<keyword evidence="18" id="KW-0511">Multifunctional enzyme</keyword>
<dbReference type="FunFam" id="3.40.50.720:FF:000006">
    <property type="entry name" value="Bifunctional protein FolD"/>
    <property type="match status" value="1"/>
</dbReference>
<evidence type="ECO:0000256" key="14">
    <source>
        <dbReference type="ARBA" id="ARBA00022801"/>
    </source>
</evidence>
<dbReference type="HAMAP" id="MF_01543">
    <property type="entry name" value="FTHFS"/>
    <property type="match status" value="1"/>
</dbReference>
<dbReference type="Proteomes" id="UP000054270">
    <property type="component" value="Unassembled WGS sequence"/>
</dbReference>
<keyword evidence="15" id="KW-0067">ATP-binding</keyword>
<comment type="pathway">
    <text evidence="2">One-carbon metabolism; tetrahydrofolate interconversion.</text>
</comment>
<dbReference type="OMA" id="QPIMFRR"/>
<evidence type="ECO:0000256" key="3">
    <source>
        <dbReference type="ARBA" id="ARBA00005559"/>
    </source>
</evidence>
<dbReference type="SUPFAM" id="SSF51735">
    <property type="entry name" value="NAD(P)-binding Rossmann-fold domains"/>
    <property type="match status" value="1"/>
</dbReference>
<keyword evidence="12" id="KW-0436">Ligase</keyword>
<dbReference type="FunFam" id="3.40.50.10860:FF:000005">
    <property type="entry name" value="C-1-tetrahydrofolate synthase, cytoplasmic, putative"/>
    <property type="match status" value="1"/>
</dbReference>
<evidence type="ECO:0000256" key="13">
    <source>
        <dbReference type="ARBA" id="ARBA00022741"/>
    </source>
</evidence>
<dbReference type="Gene3D" id="3.40.50.300">
    <property type="entry name" value="P-loop containing nucleotide triphosphate hydrolases"/>
    <property type="match status" value="2"/>
</dbReference>
<dbReference type="FunFam" id="3.40.50.300:FF:001123">
    <property type="entry name" value="C-1-tetrahydrofolate synthase, cytoplasmic isoform X2"/>
    <property type="match status" value="1"/>
</dbReference>
<dbReference type="InterPro" id="IPR020630">
    <property type="entry name" value="THF_DH/CycHdrlase_cat_dom"/>
</dbReference>
<evidence type="ECO:0000259" key="20">
    <source>
        <dbReference type="Pfam" id="PF00763"/>
    </source>
</evidence>